<dbReference type="PANTHER" id="PTHR43337">
    <property type="entry name" value="XANTHINE/URACIL PERMEASE C887.17-RELATED"/>
    <property type="match status" value="1"/>
</dbReference>
<evidence type="ECO:0000256" key="6">
    <source>
        <dbReference type="ARBA" id="ARBA00022989"/>
    </source>
</evidence>
<dbReference type="InterPro" id="IPR006043">
    <property type="entry name" value="NCS2"/>
</dbReference>
<comment type="subcellular location">
    <subcellularLocation>
        <location evidence="1 8">Cell membrane</location>
        <topology evidence="1 8">Multi-pass membrane protein</topology>
    </subcellularLocation>
</comment>
<proteinExistence type="inferred from homology"/>
<keyword evidence="3 8" id="KW-0813">Transport</keyword>
<protein>
    <submittedName>
        <fullName evidence="10">Putative permease YicO</fullName>
    </submittedName>
</protein>
<keyword evidence="6 8" id="KW-1133">Transmembrane helix</keyword>
<evidence type="ECO:0000256" key="8">
    <source>
        <dbReference type="PIRNR" id="PIRNR005353"/>
    </source>
</evidence>
<comment type="similarity">
    <text evidence="2 8">Belongs to the nucleobase:cation symporter-2 (NCS2) (TC 2.A.40) family. Azg-like subfamily.</text>
</comment>
<reference evidence="10 11" key="1">
    <citation type="journal article" date="2019" name="Anaerobe">
        <title>Detection of Robinsoniella peoriensis in multiple bone samples of a trauma patient.</title>
        <authorList>
            <person name="Schrottner P."/>
            <person name="Hartwich K."/>
            <person name="Bunk B."/>
            <person name="Schober I."/>
            <person name="Helbig S."/>
            <person name="Rudolph W.W."/>
            <person name="Gunzer F."/>
        </authorList>
    </citation>
    <scope>NUCLEOTIDE SEQUENCE [LARGE SCALE GENOMIC DNA]</scope>
    <source>
        <strain evidence="10 11">DSM 106044</strain>
    </source>
</reference>
<dbReference type="InterPro" id="IPR026033">
    <property type="entry name" value="Azg-like_bact_archaea"/>
</dbReference>
<dbReference type="Pfam" id="PF00860">
    <property type="entry name" value="Xan_ur_permease"/>
    <property type="match status" value="1"/>
</dbReference>
<dbReference type="EMBL" id="QGQD01000031">
    <property type="protein sequence ID" value="TLD01696.1"/>
    <property type="molecule type" value="Genomic_DNA"/>
</dbReference>
<feature type="transmembrane region" description="Helical" evidence="9">
    <location>
        <begin position="178"/>
        <end position="197"/>
    </location>
</feature>
<keyword evidence="4 8" id="KW-1003">Cell membrane</keyword>
<comment type="caution">
    <text evidence="10">The sequence shown here is derived from an EMBL/GenBank/DDBJ whole genome shotgun (WGS) entry which is preliminary data.</text>
</comment>
<feature type="transmembrane region" description="Helical" evidence="9">
    <location>
        <begin position="139"/>
        <end position="158"/>
    </location>
</feature>
<dbReference type="Proteomes" id="UP000306509">
    <property type="component" value="Unassembled WGS sequence"/>
</dbReference>
<evidence type="ECO:0000256" key="2">
    <source>
        <dbReference type="ARBA" id="ARBA00005697"/>
    </source>
</evidence>
<dbReference type="PANTHER" id="PTHR43337:SF1">
    <property type="entry name" value="XANTHINE_URACIL PERMEASE C887.17-RELATED"/>
    <property type="match status" value="1"/>
</dbReference>
<organism evidence="10 11">
    <name type="scientific">Robinsoniella peoriensis</name>
    <dbReference type="NCBI Taxonomy" id="180332"/>
    <lineage>
        <taxon>Bacteria</taxon>
        <taxon>Bacillati</taxon>
        <taxon>Bacillota</taxon>
        <taxon>Clostridia</taxon>
        <taxon>Lachnospirales</taxon>
        <taxon>Lachnospiraceae</taxon>
        <taxon>Robinsoniella</taxon>
    </lineage>
</organism>
<feature type="transmembrane region" description="Helical" evidence="9">
    <location>
        <begin position="59"/>
        <end position="78"/>
    </location>
</feature>
<keyword evidence="11" id="KW-1185">Reference proteome</keyword>
<feature type="transmembrane region" description="Helical" evidence="9">
    <location>
        <begin position="397"/>
        <end position="421"/>
    </location>
</feature>
<dbReference type="RefSeq" id="WP_242858486.1">
    <property type="nucleotide sequence ID" value="NZ_CABMJZ010000067.1"/>
</dbReference>
<feature type="transmembrane region" description="Helical" evidence="9">
    <location>
        <begin position="441"/>
        <end position="459"/>
    </location>
</feature>
<feature type="transmembrane region" description="Helical" evidence="9">
    <location>
        <begin position="30"/>
        <end position="53"/>
    </location>
</feature>
<feature type="transmembrane region" description="Helical" evidence="9">
    <location>
        <begin position="106"/>
        <end position="127"/>
    </location>
</feature>
<evidence type="ECO:0000256" key="4">
    <source>
        <dbReference type="ARBA" id="ARBA00022475"/>
    </source>
</evidence>
<evidence type="ECO:0000313" key="10">
    <source>
        <dbReference type="EMBL" id="TLD01696.1"/>
    </source>
</evidence>
<dbReference type="STRING" id="180332.GCA_000797495_00682"/>
<dbReference type="GO" id="GO:0005345">
    <property type="term" value="F:purine nucleobase transmembrane transporter activity"/>
    <property type="evidence" value="ECO:0007669"/>
    <property type="project" value="TreeGrafter"/>
</dbReference>
<dbReference type="InterPro" id="IPR045018">
    <property type="entry name" value="Azg-like"/>
</dbReference>
<gene>
    <name evidence="10" type="primary">yicO_1</name>
    <name evidence="10" type="ORF">DSM106044_01401</name>
</gene>
<evidence type="ECO:0000256" key="5">
    <source>
        <dbReference type="ARBA" id="ARBA00022692"/>
    </source>
</evidence>
<evidence type="ECO:0000256" key="3">
    <source>
        <dbReference type="ARBA" id="ARBA00022448"/>
    </source>
</evidence>
<feature type="transmembrane region" description="Helical" evidence="9">
    <location>
        <begin position="352"/>
        <end position="385"/>
    </location>
</feature>
<feature type="transmembrane region" description="Helical" evidence="9">
    <location>
        <begin position="204"/>
        <end position="222"/>
    </location>
</feature>
<dbReference type="PIRSF" id="PIRSF005353">
    <property type="entry name" value="PbuG"/>
    <property type="match status" value="1"/>
</dbReference>
<dbReference type="AlphaFoldDB" id="A0A4U8QKY1"/>
<evidence type="ECO:0000256" key="9">
    <source>
        <dbReference type="SAM" id="Phobius"/>
    </source>
</evidence>
<evidence type="ECO:0000256" key="1">
    <source>
        <dbReference type="ARBA" id="ARBA00004651"/>
    </source>
</evidence>
<evidence type="ECO:0000256" key="7">
    <source>
        <dbReference type="ARBA" id="ARBA00023136"/>
    </source>
</evidence>
<accession>A0A4U8QKY1</accession>
<evidence type="ECO:0000313" key="11">
    <source>
        <dbReference type="Proteomes" id="UP000306509"/>
    </source>
</evidence>
<name>A0A4U8QKY1_9FIRM</name>
<dbReference type="GO" id="GO:0005886">
    <property type="term" value="C:plasma membrane"/>
    <property type="evidence" value="ECO:0007669"/>
    <property type="project" value="UniProtKB-SubCell"/>
</dbReference>
<feature type="transmembrane region" description="Helical" evidence="9">
    <location>
        <begin position="308"/>
        <end position="332"/>
    </location>
</feature>
<keyword evidence="5 8" id="KW-0812">Transmembrane</keyword>
<keyword evidence="7 8" id="KW-0472">Membrane</keyword>
<sequence length="460" mass="48210">MMESKQKQTPMLEKIFHLSERGTNARTEMVAGLTTFLTCVYIVAVNPAILSAAGMDTKAVFWATALASAIACIWIGFWANLPFALAPAMGLNAYFAYYVVNTLGLTWQNALACVFISGVTFMLLSILKVQQKIVDAMPECIKLSVGAGIGFFIAFTGLHQAGIITASKDTLLTLGDLSNPGALLALAGIFVMAVLVIKQVKGGILIGILAITVIGIFITNPLTGTSYTQLPETLVAFDNPVKALAPTLGQLSIKGMFTGAPVVVLGVIFAIISFLFVDLFDSIGVLLGVASKAGLLDKDGNLPCAGKALFVSAGGAAIGALLGTNTVTIYGAESTTGIAEGGRTGMTACVTGVLFLLALFFSPVFLMVPSIATAPALVMVGIFMIEPLRNIDLKDISIALPVFLTVAFMPFSYNIAYGILFGMIGYTVGKIAAGKSKELTGTVKVLTVLFIIYLVLDIIL</sequence>
<feature type="transmembrane region" description="Helical" evidence="9">
    <location>
        <begin position="262"/>
        <end position="287"/>
    </location>
</feature>